<keyword evidence="9" id="KW-1185">Reference proteome</keyword>
<dbReference type="NCBIfam" id="NF047847">
    <property type="entry name" value="SS_mature_LptM"/>
    <property type="match status" value="1"/>
</dbReference>
<evidence type="ECO:0000256" key="6">
    <source>
        <dbReference type="ARBA" id="ARBA00023288"/>
    </source>
</evidence>
<dbReference type="AlphaFoldDB" id="A0A1M6ZE18"/>
<keyword evidence="3" id="KW-0472">Membrane</keyword>
<keyword evidence="2" id="KW-0732">Signal</keyword>
<dbReference type="InterPro" id="IPR032831">
    <property type="entry name" value="LptM_cons"/>
</dbReference>
<organism evidence="8 9">
    <name type="scientific">Phytopseudomonas punonensis</name>
    <dbReference type="NCBI Taxonomy" id="1220495"/>
    <lineage>
        <taxon>Bacteria</taxon>
        <taxon>Pseudomonadati</taxon>
        <taxon>Pseudomonadota</taxon>
        <taxon>Gammaproteobacteria</taxon>
        <taxon>Pseudomonadales</taxon>
        <taxon>Pseudomonadaceae</taxon>
        <taxon>Phytopseudomonas</taxon>
    </lineage>
</organism>
<dbReference type="GO" id="GO:0009279">
    <property type="term" value="C:cell outer membrane"/>
    <property type="evidence" value="ECO:0007669"/>
    <property type="project" value="UniProtKB-SubCell"/>
</dbReference>
<accession>A0A1M6ZE18</accession>
<gene>
    <name evidence="8" type="ORF">SAMN05216288_1564</name>
</gene>
<evidence type="ECO:0000256" key="3">
    <source>
        <dbReference type="ARBA" id="ARBA00023136"/>
    </source>
</evidence>
<comment type="subcellular location">
    <subcellularLocation>
        <location evidence="1">Cell outer membrane</location>
        <topology evidence="1">Lipid-anchor</topology>
    </subcellularLocation>
</comment>
<evidence type="ECO:0000256" key="4">
    <source>
        <dbReference type="ARBA" id="ARBA00023139"/>
    </source>
</evidence>
<evidence type="ECO:0000256" key="5">
    <source>
        <dbReference type="ARBA" id="ARBA00023237"/>
    </source>
</evidence>
<dbReference type="RefSeq" id="WP_073262920.1">
    <property type="nucleotide sequence ID" value="NZ_FRBQ01000001.1"/>
</dbReference>
<keyword evidence="5" id="KW-0998">Cell outer membrane</keyword>
<reference evidence="9" key="1">
    <citation type="submission" date="2016-11" db="EMBL/GenBank/DDBJ databases">
        <authorList>
            <person name="Varghese N."/>
            <person name="Submissions S."/>
        </authorList>
    </citation>
    <scope>NUCLEOTIDE SEQUENCE [LARGE SCALE GENOMIC DNA]</scope>
    <source>
        <strain evidence="9">CECT 8089</strain>
    </source>
</reference>
<evidence type="ECO:0000313" key="9">
    <source>
        <dbReference type="Proteomes" id="UP000184305"/>
    </source>
</evidence>
<feature type="region of interest" description="Disordered" evidence="7">
    <location>
        <begin position="24"/>
        <end position="43"/>
    </location>
</feature>
<dbReference type="EMBL" id="FRBQ01000001">
    <property type="protein sequence ID" value="SHL28718.1"/>
    <property type="molecule type" value="Genomic_DNA"/>
</dbReference>
<proteinExistence type="predicted"/>
<name>A0A1M6ZE18_9GAMM</name>
<evidence type="ECO:0000256" key="7">
    <source>
        <dbReference type="SAM" id="MobiDB-lite"/>
    </source>
</evidence>
<dbReference type="PROSITE" id="PS51257">
    <property type="entry name" value="PROKAR_LIPOPROTEIN"/>
    <property type="match status" value="1"/>
</dbReference>
<protein>
    <submittedName>
        <fullName evidence="8">Lipoprotein-attachment site-containing protein</fullName>
    </submittedName>
</protein>
<evidence type="ECO:0000256" key="1">
    <source>
        <dbReference type="ARBA" id="ARBA00004459"/>
    </source>
</evidence>
<dbReference type="Pfam" id="PF13627">
    <property type="entry name" value="LptM_cons"/>
    <property type="match status" value="1"/>
</dbReference>
<dbReference type="STRING" id="1220495.SAMN05216288_1564"/>
<dbReference type="OrthoDB" id="8550022at2"/>
<evidence type="ECO:0000313" key="8">
    <source>
        <dbReference type="EMBL" id="SHL28718.1"/>
    </source>
</evidence>
<evidence type="ECO:0000256" key="2">
    <source>
        <dbReference type="ARBA" id="ARBA00022729"/>
    </source>
</evidence>
<dbReference type="Proteomes" id="UP000184305">
    <property type="component" value="Unassembled WGS sequence"/>
</dbReference>
<keyword evidence="4" id="KW-0564">Palmitate</keyword>
<keyword evidence="6 8" id="KW-0449">Lipoprotein</keyword>
<sequence>MKRLLTALIALVAVSTLLSGCGQKGPLYLPDDNQSGSSHDHNK</sequence>